<dbReference type="EnsemblFungi" id="PTTG_25436-t43_1">
    <property type="protein sequence ID" value="PTTG_25436-t43_1-p1"/>
    <property type="gene ID" value="PTTG_25436"/>
</dbReference>
<organism evidence="3">
    <name type="scientific">Puccinia triticina (isolate 1-1 / race 1 (BBBD))</name>
    <name type="common">Brown leaf rust fungus</name>
    <dbReference type="NCBI Taxonomy" id="630390"/>
    <lineage>
        <taxon>Eukaryota</taxon>
        <taxon>Fungi</taxon>
        <taxon>Dikarya</taxon>
        <taxon>Basidiomycota</taxon>
        <taxon>Pucciniomycotina</taxon>
        <taxon>Pucciniomycetes</taxon>
        <taxon>Pucciniales</taxon>
        <taxon>Pucciniaceae</taxon>
        <taxon>Puccinia</taxon>
    </lineage>
</organism>
<protein>
    <submittedName>
        <fullName evidence="4">TFIIIC_sub6 domain-containing protein</fullName>
    </submittedName>
</protein>
<evidence type="ECO:0000313" key="5">
    <source>
        <dbReference type="Proteomes" id="UP000005240"/>
    </source>
</evidence>
<name>A0A180H334_PUCT1</name>
<dbReference type="EMBL" id="ADAS02000004">
    <property type="protein sequence ID" value="OAV99038.1"/>
    <property type="molecule type" value="Genomic_DNA"/>
</dbReference>
<gene>
    <name evidence="3" type="ORF">PTTG_25436</name>
</gene>
<dbReference type="InterPro" id="IPR042771">
    <property type="entry name" value="GTF3C6-like"/>
</dbReference>
<reference evidence="4 5" key="3">
    <citation type="journal article" date="2017" name="G3 (Bethesda)">
        <title>Comparative analysis highlights variable genome content of wheat rusts and divergence of the mating loci.</title>
        <authorList>
            <person name="Cuomo C.A."/>
            <person name="Bakkeren G."/>
            <person name="Khalil H.B."/>
            <person name="Panwar V."/>
            <person name="Joly D."/>
            <person name="Linning R."/>
            <person name="Sakthikumar S."/>
            <person name="Song X."/>
            <person name="Adiconis X."/>
            <person name="Fan L."/>
            <person name="Goldberg J.M."/>
            <person name="Levin J.Z."/>
            <person name="Young S."/>
            <person name="Zeng Q."/>
            <person name="Anikster Y."/>
            <person name="Bruce M."/>
            <person name="Wang M."/>
            <person name="Yin C."/>
            <person name="McCallum B."/>
            <person name="Szabo L.J."/>
            <person name="Hulbert S."/>
            <person name="Chen X."/>
            <person name="Fellers J.P."/>
        </authorList>
    </citation>
    <scope>NUCLEOTIDE SEQUENCE</scope>
    <source>
        <strain evidence="5">Isolate 1-1 / race 1 (BBBD)</strain>
        <strain evidence="4">isolate 1-1 / race 1 (BBBD)</strain>
    </source>
</reference>
<dbReference type="PANTHER" id="PTHR21860">
    <property type="entry name" value="TRANSCRIPTION INITIATION FACTOR IIIC TFIIIC , POLYPEPTIDE 6-RELATED"/>
    <property type="match status" value="1"/>
</dbReference>
<dbReference type="AlphaFoldDB" id="A0A180H334"/>
<accession>A0A180H334</accession>
<reference evidence="4" key="4">
    <citation type="submission" date="2025-05" db="UniProtKB">
        <authorList>
            <consortium name="EnsemblFungi"/>
        </authorList>
    </citation>
    <scope>IDENTIFICATION</scope>
    <source>
        <strain evidence="4">isolate 1-1 / race 1 (BBBD)</strain>
    </source>
</reference>
<dbReference type="GO" id="GO:0000127">
    <property type="term" value="C:transcription factor TFIIIC complex"/>
    <property type="evidence" value="ECO:0007669"/>
    <property type="project" value="TreeGrafter"/>
</dbReference>
<evidence type="ECO:0000256" key="1">
    <source>
        <dbReference type="SAM" id="MobiDB-lite"/>
    </source>
</evidence>
<dbReference type="PANTHER" id="PTHR21860:SF2">
    <property type="entry name" value="GENERAL TRANSCRIPTION FACTOR 3C POLYPEPTIDE 6"/>
    <property type="match status" value="1"/>
</dbReference>
<dbReference type="Proteomes" id="UP000005240">
    <property type="component" value="Unassembled WGS sequence"/>
</dbReference>
<dbReference type="Gene3D" id="2.60.40.4370">
    <property type="match status" value="1"/>
</dbReference>
<feature type="region of interest" description="Disordered" evidence="1">
    <location>
        <begin position="118"/>
        <end position="274"/>
    </location>
</feature>
<keyword evidence="5" id="KW-1185">Reference proteome</keyword>
<feature type="compositionally biased region" description="Acidic residues" evidence="1">
    <location>
        <begin position="136"/>
        <end position="159"/>
    </location>
</feature>
<reference evidence="3" key="1">
    <citation type="submission" date="2009-11" db="EMBL/GenBank/DDBJ databases">
        <authorList>
            <consortium name="The Broad Institute Genome Sequencing Platform"/>
            <person name="Ward D."/>
            <person name="Feldgarden M."/>
            <person name="Earl A."/>
            <person name="Young S.K."/>
            <person name="Zeng Q."/>
            <person name="Koehrsen M."/>
            <person name="Alvarado L."/>
            <person name="Berlin A."/>
            <person name="Bochicchio J."/>
            <person name="Borenstein D."/>
            <person name="Chapman S.B."/>
            <person name="Chen Z."/>
            <person name="Engels R."/>
            <person name="Freedman E."/>
            <person name="Gellesch M."/>
            <person name="Goldberg J."/>
            <person name="Griggs A."/>
            <person name="Gujja S."/>
            <person name="Heilman E."/>
            <person name="Heiman D."/>
            <person name="Hepburn T."/>
            <person name="Howarth C."/>
            <person name="Jen D."/>
            <person name="Larson L."/>
            <person name="Lewis B."/>
            <person name="Mehta T."/>
            <person name="Park D."/>
            <person name="Pearson M."/>
            <person name="Roberts A."/>
            <person name="Saif S."/>
            <person name="Shea T."/>
            <person name="Shenoy N."/>
            <person name="Sisk P."/>
            <person name="Stolte C."/>
            <person name="Sykes S."/>
            <person name="Thomson T."/>
            <person name="Walk T."/>
            <person name="White J."/>
            <person name="Yandava C."/>
            <person name="Izard J."/>
            <person name="Baranova O.V."/>
            <person name="Blanton J.M."/>
            <person name="Tanner A.C."/>
            <person name="Dewhirst F.E."/>
            <person name="Haas B."/>
            <person name="Nusbaum C."/>
            <person name="Birren B."/>
        </authorList>
    </citation>
    <scope>NUCLEOTIDE SEQUENCE [LARGE SCALE GENOMIC DNA]</scope>
    <source>
        <strain evidence="3">1-1 BBBD Race 1</strain>
    </source>
</reference>
<dbReference type="OrthoDB" id="2504443at2759"/>
<feature type="domain" description="Transcription factor TFIIIC triple barrel" evidence="2">
    <location>
        <begin position="54"/>
        <end position="189"/>
    </location>
</feature>
<dbReference type="Pfam" id="PF10419">
    <property type="entry name" value="TFIIIC_sub6"/>
    <property type="match status" value="1"/>
</dbReference>
<evidence type="ECO:0000313" key="3">
    <source>
        <dbReference type="EMBL" id="OAV99038.1"/>
    </source>
</evidence>
<sequence length="274" mass="30452">MTEHSSNKTASSTEYRVPNFPFSQPIDTRWEQVVDFPSADPPPSGDEEEYEWTEEVEYLNFDFGHAHAPNPISSYSSFQVLGLNTAEPYLKIGDQIYRGEYESLVGTELIMRPLSVNQNGKKRARQRSGTAGQGEEGAEEGEEEPEGEETDQEGEEREGGEEAAREKVKVNYEPLTHTHSRIHWVPVTLAEKEGGTSDPDTSSPEGMTGAERKMKKRPGAGAGGRHWASHWTKFTPRASRPKNKVVIQPNQPASETQAQTQPQASQTPQQDNPS</sequence>
<dbReference type="VEuPathDB" id="FungiDB:PTTG_25436"/>
<reference evidence="3" key="2">
    <citation type="submission" date="2016-05" db="EMBL/GenBank/DDBJ databases">
        <title>Comparative analysis highlights variable genome content of wheat rusts and divergence of the mating loci.</title>
        <authorList>
            <person name="Cuomo C.A."/>
            <person name="Bakkeren G."/>
            <person name="Szabo L."/>
            <person name="Khalil H."/>
            <person name="Joly D."/>
            <person name="Goldberg J."/>
            <person name="Young S."/>
            <person name="Zeng Q."/>
            <person name="Fellers J."/>
        </authorList>
    </citation>
    <scope>NUCLEOTIDE SEQUENCE [LARGE SCALE GENOMIC DNA]</scope>
    <source>
        <strain evidence="3">1-1 BBBD Race 1</strain>
    </source>
</reference>
<feature type="compositionally biased region" description="Basic and acidic residues" evidence="1">
    <location>
        <begin position="160"/>
        <end position="170"/>
    </location>
</feature>
<dbReference type="InterPro" id="IPR019481">
    <property type="entry name" value="TFIIIC_triple_barrel"/>
</dbReference>
<evidence type="ECO:0000313" key="4">
    <source>
        <dbReference type="EnsemblFungi" id="PTTG_25436-t43_1-p1"/>
    </source>
</evidence>
<dbReference type="GO" id="GO:0006383">
    <property type="term" value="P:transcription by RNA polymerase III"/>
    <property type="evidence" value="ECO:0007669"/>
    <property type="project" value="InterPro"/>
</dbReference>
<evidence type="ECO:0000259" key="2">
    <source>
        <dbReference type="Pfam" id="PF10419"/>
    </source>
</evidence>
<proteinExistence type="predicted"/>
<dbReference type="STRING" id="630390.A0A180H334"/>
<feature type="compositionally biased region" description="Low complexity" evidence="1">
    <location>
        <begin position="251"/>
        <end position="274"/>
    </location>
</feature>